<dbReference type="InterPro" id="IPR024002">
    <property type="entry name" value="For/NO2_transpt_CS"/>
</dbReference>
<dbReference type="Pfam" id="PF01226">
    <property type="entry name" value="Form_Nir_trans"/>
    <property type="match status" value="1"/>
</dbReference>
<keyword evidence="8" id="KW-1185">Reference proteome</keyword>
<dbReference type="PROSITE" id="PS01006">
    <property type="entry name" value="FORMATE_NITRITE_TP_2"/>
    <property type="match status" value="1"/>
</dbReference>
<feature type="transmembrane region" description="Helical" evidence="6">
    <location>
        <begin position="61"/>
        <end position="85"/>
    </location>
</feature>
<evidence type="ECO:0000313" key="7">
    <source>
        <dbReference type="EMBL" id="MDY0409158.1"/>
    </source>
</evidence>
<dbReference type="PANTHER" id="PTHR30520">
    <property type="entry name" value="FORMATE TRANSPORTER-RELATED"/>
    <property type="match status" value="1"/>
</dbReference>
<organism evidence="7 8">
    <name type="scientific">Paracerasibacillus soli</name>
    <dbReference type="NCBI Taxonomy" id="480284"/>
    <lineage>
        <taxon>Bacteria</taxon>
        <taxon>Bacillati</taxon>
        <taxon>Bacillota</taxon>
        <taxon>Bacilli</taxon>
        <taxon>Bacillales</taxon>
        <taxon>Bacillaceae</taxon>
        <taxon>Paracerasibacillus</taxon>
    </lineage>
</organism>
<sequence length="285" mass="30904">MAFNSPERIVEIAAHTGKWKTRLSILRTLLLGFLAGAYISLGFLLYIRVTAELPQDIWGSVSVLIGAGVFPLGLIFVIIAGGELLTGNMMTLITARLAKKITTSHIIRNWTIITISNFIGALFVAYFFGHVLGLTETGPYLERTISVAGSKISESFPKAFVSGIGANWLVCLAVWLAYAANDIAGKVIGIWFPIMAFVAIGFQHVVANMFIIPAAIFAGYFNWIDYLFNFGAVFLGNLIGGAVFVGSFYWVSYGSDPNKSFASCSLFVSNCFFRCPFAPDGCGNP</sequence>
<feature type="transmembrane region" description="Helical" evidence="6">
    <location>
        <begin position="159"/>
        <end position="178"/>
    </location>
</feature>
<feature type="transmembrane region" description="Helical" evidence="6">
    <location>
        <begin position="28"/>
        <end position="49"/>
    </location>
</feature>
<name>A0ABU5CS07_9BACI</name>
<dbReference type="RefSeq" id="WP_320379968.1">
    <property type="nucleotide sequence ID" value="NZ_JAWDIQ010000002.1"/>
</dbReference>
<keyword evidence="2 6" id="KW-0812">Transmembrane</keyword>
<comment type="caution">
    <text evidence="7">The sequence shown here is derived from an EMBL/GenBank/DDBJ whole genome shotgun (WGS) entry which is preliminary data.</text>
</comment>
<feature type="transmembrane region" description="Helical" evidence="6">
    <location>
        <begin position="106"/>
        <end position="128"/>
    </location>
</feature>
<evidence type="ECO:0000256" key="5">
    <source>
        <dbReference type="ARBA" id="ARBA00049660"/>
    </source>
</evidence>
<dbReference type="InterPro" id="IPR023271">
    <property type="entry name" value="Aquaporin-like"/>
</dbReference>
<comment type="subcellular location">
    <subcellularLocation>
        <location evidence="1">Membrane</location>
        <topology evidence="1">Multi-pass membrane protein</topology>
    </subcellularLocation>
</comment>
<dbReference type="PANTHER" id="PTHR30520:SF6">
    <property type="entry name" value="FORMATE_NITRATE FAMILY TRANSPORTER (EUROFUNG)"/>
    <property type="match status" value="1"/>
</dbReference>
<dbReference type="Proteomes" id="UP001275315">
    <property type="component" value="Unassembled WGS sequence"/>
</dbReference>
<dbReference type="InterPro" id="IPR000292">
    <property type="entry name" value="For/NO2_transpt"/>
</dbReference>
<evidence type="ECO:0000313" key="8">
    <source>
        <dbReference type="Proteomes" id="UP001275315"/>
    </source>
</evidence>
<gene>
    <name evidence="7" type="ORF">RWD45_12045</name>
</gene>
<evidence type="ECO:0000256" key="4">
    <source>
        <dbReference type="ARBA" id="ARBA00023136"/>
    </source>
</evidence>
<keyword evidence="4 6" id="KW-0472">Membrane</keyword>
<evidence type="ECO:0000256" key="3">
    <source>
        <dbReference type="ARBA" id="ARBA00022989"/>
    </source>
</evidence>
<protein>
    <submittedName>
        <fullName evidence="7">Formate/nitrite transporter family protein</fullName>
    </submittedName>
</protein>
<dbReference type="Gene3D" id="1.20.1080.10">
    <property type="entry name" value="Glycerol uptake facilitator protein"/>
    <property type="match status" value="1"/>
</dbReference>
<comment type="similarity">
    <text evidence="5">Belongs to the FNT transporter (TC 1.A.16) family.</text>
</comment>
<reference evidence="7 8" key="1">
    <citation type="submission" date="2023-10" db="EMBL/GenBank/DDBJ databases">
        <title>Virgibacillus soli CC-YMP-6 genome.</title>
        <authorList>
            <person name="Miliotis G."/>
            <person name="Sengupta P."/>
            <person name="Hameed A."/>
            <person name="Chuvochina M."/>
            <person name="Mcdonagh F."/>
            <person name="Simpson A.C."/>
            <person name="Singh N.K."/>
            <person name="Rekha P.D."/>
            <person name="Raman K."/>
            <person name="Hugenholtz P."/>
            <person name="Venkateswaran K."/>
        </authorList>
    </citation>
    <scope>NUCLEOTIDE SEQUENCE [LARGE SCALE GENOMIC DNA]</scope>
    <source>
        <strain evidence="7 8">CC-YMP-6</strain>
    </source>
</reference>
<accession>A0ABU5CS07</accession>
<evidence type="ECO:0000256" key="2">
    <source>
        <dbReference type="ARBA" id="ARBA00022692"/>
    </source>
</evidence>
<feature type="transmembrane region" description="Helical" evidence="6">
    <location>
        <begin position="190"/>
        <end position="220"/>
    </location>
</feature>
<feature type="transmembrane region" description="Helical" evidence="6">
    <location>
        <begin position="226"/>
        <end position="251"/>
    </location>
</feature>
<evidence type="ECO:0000256" key="1">
    <source>
        <dbReference type="ARBA" id="ARBA00004141"/>
    </source>
</evidence>
<keyword evidence="3 6" id="KW-1133">Transmembrane helix</keyword>
<proteinExistence type="inferred from homology"/>
<dbReference type="EMBL" id="JAWDIQ010000002">
    <property type="protein sequence ID" value="MDY0409158.1"/>
    <property type="molecule type" value="Genomic_DNA"/>
</dbReference>
<evidence type="ECO:0000256" key="6">
    <source>
        <dbReference type="SAM" id="Phobius"/>
    </source>
</evidence>